<evidence type="ECO:0000313" key="3">
    <source>
        <dbReference type="EMBL" id="AXA67993.1"/>
    </source>
</evidence>
<dbReference type="NCBIfam" id="TIGR04440">
    <property type="entry name" value="glyco_TIGR04440"/>
    <property type="match status" value="1"/>
</dbReference>
<dbReference type="GO" id="GO:0016740">
    <property type="term" value="F:transferase activity"/>
    <property type="evidence" value="ECO:0007669"/>
    <property type="project" value="UniProtKB-KW"/>
</dbReference>
<dbReference type="Pfam" id="PF05045">
    <property type="entry name" value="RgpF"/>
    <property type="match status" value="1"/>
</dbReference>
<dbReference type="EMBL" id="CP022198">
    <property type="protein sequence ID" value="AXA67993.1"/>
    <property type="molecule type" value="Genomic_DNA"/>
</dbReference>
<keyword evidence="1" id="KW-1003">Cell membrane</keyword>
<dbReference type="PANTHER" id="PTHR43179:SF7">
    <property type="entry name" value="RHAMNOSYLTRANSFERASE WBBL"/>
    <property type="match status" value="1"/>
</dbReference>
<gene>
    <name evidence="3" type="ORF">CE139_20040</name>
</gene>
<feature type="domain" description="Glycosyltransferase 2-like" evidence="2">
    <location>
        <begin position="956"/>
        <end position="1080"/>
    </location>
</feature>
<evidence type="ECO:0000259" key="2">
    <source>
        <dbReference type="Pfam" id="PF00535"/>
    </source>
</evidence>
<reference evidence="3 4" key="1">
    <citation type="submission" date="2017-06" db="EMBL/GenBank/DDBJ databases">
        <title>Evolution towards high GC content and high-temperature stress adaptation in endophytic Pseudomonas oryzihabitans impacted its plant-growth promoting traits.</title>
        <authorList>
            <person name="Nascimento F.X."/>
        </authorList>
    </citation>
    <scope>NUCLEOTIDE SEQUENCE [LARGE SCALE GENOMIC DNA]</scope>
    <source>
        <strain evidence="3 4">MS8</strain>
    </source>
</reference>
<dbReference type="InterPro" id="IPR007739">
    <property type="entry name" value="RgpF"/>
</dbReference>
<dbReference type="PANTHER" id="PTHR43179">
    <property type="entry name" value="RHAMNOSYLTRANSFERASE WBBL"/>
    <property type="match status" value="1"/>
</dbReference>
<protein>
    <submittedName>
        <fullName evidence="3">Glycosyl transferase</fullName>
    </submittedName>
</protein>
<dbReference type="Gene3D" id="3.90.550.10">
    <property type="entry name" value="Spore Coat Polysaccharide Biosynthesis Protein SpsA, Chain A"/>
    <property type="match status" value="2"/>
</dbReference>
<keyword evidence="3" id="KW-0808">Transferase</keyword>
<dbReference type="SUPFAM" id="SSF53756">
    <property type="entry name" value="UDP-Glycosyltransferase/glycogen phosphorylase"/>
    <property type="match status" value="1"/>
</dbReference>
<organism evidence="3 4">
    <name type="scientific">Pseudomonas oryzihabitans</name>
    <dbReference type="NCBI Taxonomy" id="47885"/>
    <lineage>
        <taxon>Bacteria</taxon>
        <taxon>Pseudomonadati</taxon>
        <taxon>Pseudomonadota</taxon>
        <taxon>Gammaproteobacteria</taxon>
        <taxon>Pseudomonadales</taxon>
        <taxon>Pseudomonadaceae</taxon>
        <taxon>Pseudomonas</taxon>
    </lineage>
</organism>
<dbReference type="Proteomes" id="UP000250579">
    <property type="component" value="Chromosome"/>
</dbReference>
<name>A0A2Z5ACH4_9PSED</name>
<dbReference type="InterPro" id="IPR029044">
    <property type="entry name" value="Nucleotide-diphossugar_trans"/>
</dbReference>
<keyword evidence="1" id="KW-0472">Membrane</keyword>
<dbReference type="InterPro" id="IPR001173">
    <property type="entry name" value="Glyco_trans_2-like"/>
</dbReference>
<accession>A0A2Z5ACH4</accession>
<dbReference type="Pfam" id="PF00535">
    <property type="entry name" value="Glycos_transf_2"/>
    <property type="match status" value="1"/>
</dbReference>
<dbReference type="SUPFAM" id="SSF53448">
    <property type="entry name" value="Nucleotide-diphospho-sugar transferases"/>
    <property type="match status" value="3"/>
</dbReference>
<sequence length="1571" mass="176787">MNDLLTLVLLTHNRPAFLERALRYYARFPCRLFVLDSSAVPQQALVESFSRAEYRHFPGDTFTFLDKLKAGVPHIQTPLMAFVPDDDFILGDALQASVEFLTAHPDYSTCHGYCLMYLAEAACTVYLRRDKKVCEDHSASRIAQRLHTGFGEYIPPFYSVVRTQVVQDWYRLVPQDTTLEYQEIGHAFYLLARGKVRILPQPYVIRELNYPVSDHNTDVRLALQDSTPAGLQRKRQFADLFGQLLAALEGGGTSPGQARDILLGAFQRLADCLQQERSLTAERLFRSQWVAPVAEPQWLFEPRQVPEMPFYRPEFFAFLARLDFMVQGLPAGKLQLQQRAEMQALLAPLLDAVQHDGFAQATVEQHQGDIRKAVAALPFHSVLVKCMTLLGSAEERQRWLEWQQAIAELQQEAPQAIEKGTGLPAEVTTGRLSIDLDDVLVLNRPVKDGERDPVAVVIHAFYPDVLASILDRLVRLQQPLHLYVTCPPEAAEAVQLLLAQSGYPHSLLRTENRGRDVLPFLRILHLVRKDGLPVVLKLHTKKSLHLELGAEWADALFDDLLAPARFEKSVAQLESGQGVLMVGPENGLLPVSQFLKGNNLPNLQRLAQRAGLAEDQILNGEFFAGTMFFAHLDVLQRVLDLGLVAADFEAEAGQTEGTLAHALERFFYPLACASGGDRQGQDYRNWLKTRVLADVEYERVPARIQRWAFQPSLLAVIVDEVGDPACVQQTLDSLAAQLYDCAAILVLSDAEPSGIAAADNLVWQSLGAGWAAQLNGLLPQIEVDWFFVVRSGDHLDRHALLAVGDRIDSHPQALCYYTDEDEISGDLYREPVFKPRFNLDLLRSYPYVGPVFFMQRQALIEIGGFTEVHGALAGVDVMFRLVEQCGLDSVGHIADVLLHARLHLGRWLSNDRIPELSRQVVGAHLDRLGVSHQFMVGAMPLINRIAYLRESSPLVSIVIPTKNQLPMLRRCVESLLERTQYQNYEILVVDNDSQEADARQWLAGMEEMGSSKVRILRYPYPFNYSAINNFAITQALGDYVVLLNNDTAIFDGGWLSALLNHAQRPEVGAVGAKLYYPDGRIQHGGVVLGLRGVADHPFIGEPGQAPGYMHRLQVDQNYSVVTAACLMIRKATYLEVGGMDEQALKVSFNDVDFCLKLTAAGYLNVWTPYAVVMHEANVSQNLVDTTAMEAKIKRFQGEQAVMYQRWLPRIARDPAYNPNLSLDGSGFALDHRGETGWNPFAVRQLPYVLCHPADPYGCGHYRIRKPFEAMQRSGLLEGGLSERLLTPVEKERLAPTSIVFQRQIMPLQIESIREAKRFSQAFRIYELDDYIVDLPIKNRHRAHMPKDVAKQLRRGVALCDRFVVSTAPLAEAFKDLHPDIRVAENLLPVDWWQGVKGQRRDTRKPRVGWGGGVSHDGDLELIRDVVKDLADEVDWIFFGMCPDELRPYIKEFHAGVPIDRYAAKLASLDLDLALAPLEENLFNDCKSNLRLLEYGACGFPVVCSDLVCYRGDLPVTRVKNRYRDWIDAIRMHLTDREASHKSGEALREAVQRDWMLTGPRLERWGSVWLPD</sequence>
<dbReference type="RefSeq" id="WP_208692046.1">
    <property type="nucleotide sequence ID" value="NZ_CP022198.1"/>
</dbReference>
<evidence type="ECO:0000313" key="4">
    <source>
        <dbReference type="Proteomes" id="UP000250579"/>
    </source>
</evidence>
<dbReference type="InterPro" id="IPR031042">
    <property type="entry name" value="Glyco_TIGR04440"/>
</dbReference>
<proteinExistence type="predicted"/>
<keyword evidence="1" id="KW-0997">Cell inner membrane</keyword>
<evidence type="ECO:0000256" key="1">
    <source>
        <dbReference type="ARBA" id="ARBA00022519"/>
    </source>
</evidence>
<dbReference type="CDD" id="cd00761">
    <property type="entry name" value="Glyco_tranf_GTA_type"/>
    <property type="match status" value="1"/>
</dbReference>
<dbReference type="CDD" id="cd04186">
    <property type="entry name" value="GT_2_like_c"/>
    <property type="match status" value="1"/>
</dbReference>
<dbReference type="Gene3D" id="3.40.50.2000">
    <property type="entry name" value="Glycogen Phosphorylase B"/>
    <property type="match status" value="1"/>
</dbReference>